<keyword evidence="1" id="KW-1133">Transmembrane helix</keyword>
<dbReference type="Proteomes" id="UP000314294">
    <property type="component" value="Unassembled WGS sequence"/>
</dbReference>
<keyword evidence="1" id="KW-0472">Membrane</keyword>
<keyword evidence="3" id="KW-1185">Reference proteome</keyword>
<evidence type="ECO:0000256" key="1">
    <source>
        <dbReference type="SAM" id="Phobius"/>
    </source>
</evidence>
<sequence length="169" mass="18142">MRLFSNLQIPLRRFGAEAPPTEPRGSVRVVQVWFWFFLYMGVAFGAVQATILAGLALGSSGNIGAPEEYPIIAGPRPAYAGSISGAVIEKSNQNCDANNGSAVTVALNTDEQVGWALKLGAALSCQPPAPRVREERAGAQRRGVLANKMEQQERHRAADIKTIWCLAGH</sequence>
<protein>
    <submittedName>
        <fullName evidence="2">Uncharacterized protein</fullName>
    </submittedName>
</protein>
<feature type="transmembrane region" description="Helical" evidence="1">
    <location>
        <begin position="32"/>
        <end position="57"/>
    </location>
</feature>
<proteinExistence type="predicted"/>
<keyword evidence="1" id="KW-0812">Transmembrane</keyword>
<reference evidence="2 3" key="1">
    <citation type="submission" date="2019-03" db="EMBL/GenBank/DDBJ databases">
        <title>First draft genome of Liparis tanakae, snailfish: a comprehensive survey of snailfish specific genes.</title>
        <authorList>
            <person name="Kim W."/>
            <person name="Song I."/>
            <person name="Jeong J.-H."/>
            <person name="Kim D."/>
            <person name="Kim S."/>
            <person name="Ryu S."/>
            <person name="Song J.Y."/>
            <person name="Lee S.K."/>
        </authorList>
    </citation>
    <scope>NUCLEOTIDE SEQUENCE [LARGE SCALE GENOMIC DNA]</scope>
    <source>
        <tissue evidence="2">Muscle</tissue>
    </source>
</reference>
<evidence type="ECO:0000313" key="2">
    <source>
        <dbReference type="EMBL" id="TNN77352.1"/>
    </source>
</evidence>
<accession>A0A4Z2IJD1</accession>
<evidence type="ECO:0000313" key="3">
    <source>
        <dbReference type="Proteomes" id="UP000314294"/>
    </source>
</evidence>
<dbReference type="AlphaFoldDB" id="A0A4Z2IJD1"/>
<comment type="caution">
    <text evidence="2">The sequence shown here is derived from an EMBL/GenBank/DDBJ whole genome shotgun (WGS) entry which is preliminary data.</text>
</comment>
<name>A0A4Z2IJD1_9TELE</name>
<organism evidence="2 3">
    <name type="scientific">Liparis tanakae</name>
    <name type="common">Tanaka's snailfish</name>
    <dbReference type="NCBI Taxonomy" id="230148"/>
    <lineage>
        <taxon>Eukaryota</taxon>
        <taxon>Metazoa</taxon>
        <taxon>Chordata</taxon>
        <taxon>Craniata</taxon>
        <taxon>Vertebrata</taxon>
        <taxon>Euteleostomi</taxon>
        <taxon>Actinopterygii</taxon>
        <taxon>Neopterygii</taxon>
        <taxon>Teleostei</taxon>
        <taxon>Neoteleostei</taxon>
        <taxon>Acanthomorphata</taxon>
        <taxon>Eupercaria</taxon>
        <taxon>Perciformes</taxon>
        <taxon>Cottioidei</taxon>
        <taxon>Cottales</taxon>
        <taxon>Liparidae</taxon>
        <taxon>Liparis</taxon>
    </lineage>
</organism>
<gene>
    <name evidence="2" type="ORF">EYF80_012466</name>
</gene>
<dbReference type="EMBL" id="SRLO01000084">
    <property type="protein sequence ID" value="TNN77352.1"/>
    <property type="molecule type" value="Genomic_DNA"/>
</dbReference>